<comment type="similarity">
    <text evidence="1">Belongs to the AAR2 family.</text>
</comment>
<feature type="region of interest" description="Disordered" evidence="2">
    <location>
        <begin position="103"/>
        <end position="124"/>
    </location>
</feature>
<dbReference type="Gene3D" id="1.25.40.550">
    <property type="entry name" value="Aar2, C-terminal domain-like"/>
    <property type="match status" value="1"/>
</dbReference>
<dbReference type="CDD" id="cd13778">
    <property type="entry name" value="Aar2_C"/>
    <property type="match status" value="1"/>
</dbReference>
<dbReference type="InterPro" id="IPR038516">
    <property type="entry name" value="AAR2_N_sf"/>
</dbReference>
<dbReference type="STRING" id="578459.A0A0N8PZY7"/>
<feature type="compositionally biased region" description="Acidic residues" evidence="2">
    <location>
        <begin position="211"/>
        <end position="225"/>
    </location>
</feature>
<evidence type="ECO:0000259" key="4">
    <source>
        <dbReference type="Pfam" id="PF20981"/>
    </source>
</evidence>
<dbReference type="PANTHER" id="PTHR12689:SF4">
    <property type="entry name" value="PROTEIN AAR2 HOMOLOG"/>
    <property type="match status" value="1"/>
</dbReference>
<dbReference type="OMA" id="CEFELAF"/>
<dbReference type="InterPro" id="IPR033648">
    <property type="entry name" value="AAR2_C"/>
</dbReference>
<dbReference type="EMBL" id="KQ474082">
    <property type="protein sequence ID" value="KPV73637.1"/>
    <property type="molecule type" value="Genomic_DNA"/>
</dbReference>
<evidence type="ECO:0008006" key="7">
    <source>
        <dbReference type="Google" id="ProtNLM"/>
    </source>
</evidence>
<dbReference type="OrthoDB" id="201752at2759"/>
<dbReference type="Proteomes" id="UP000053890">
    <property type="component" value="Unassembled WGS sequence"/>
</dbReference>
<dbReference type="PANTHER" id="PTHR12689">
    <property type="entry name" value="A1 CISTRON SPLICING FACTOR AAR2-RELATED"/>
    <property type="match status" value="1"/>
</dbReference>
<dbReference type="GeneID" id="28977972"/>
<feature type="region of interest" description="Disordered" evidence="2">
    <location>
        <begin position="191"/>
        <end position="229"/>
    </location>
</feature>
<dbReference type="CDD" id="cd13777">
    <property type="entry name" value="Aar2_N"/>
    <property type="match status" value="1"/>
</dbReference>
<dbReference type="GO" id="GO:0000244">
    <property type="term" value="P:spliceosomal tri-snRNP complex assembly"/>
    <property type="evidence" value="ECO:0007669"/>
    <property type="project" value="TreeGrafter"/>
</dbReference>
<evidence type="ECO:0000313" key="6">
    <source>
        <dbReference type="Proteomes" id="UP000053890"/>
    </source>
</evidence>
<dbReference type="InterPro" id="IPR007946">
    <property type="entry name" value="AAR2"/>
</dbReference>
<keyword evidence="6" id="KW-1185">Reference proteome</keyword>
<dbReference type="AlphaFoldDB" id="A0A0N8PZY7"/>
<accession>A0A0N8PZY7</accession>
<feature type="domain" description="AAR2 C-terminal" evidence="3">
    <location>
        <begin position="238"/>
        <end position="404"/>
    </location>
</feature>
<sequence>MDKWAAKLSQDALLVLTGLPRGSEFGFDGRLWVLDRFSGVKFLPAGLHFFVFSAAPTSSSSSLPTTDPASTAQGVGARHALLRFFRKSERVVLEWDNAREELKRGPAAGSSTRRRRTTRQAHADVARDTVISEEYLQSLDKSLAAYPADELRDQWAALAGFVTEDTLARVVGLDEQACATCDALVGSSQDEAGAVQGGSSARRTWGKAREDEPEVGEVVDEEGEDGAAAPADSGLLEFVRFDDKRSWPGGAVGADLTRWSKDKSWQLSRVVEEQLGGDPKELLAELQLAFVLFTLVHNYSSLSTYKALFALVCRASTLARPSSRRDAASPYTRDLPADSALPLFASFLSTFLAQVDFLDESFFATQLPSLEQHLDEAVAGVWREVVKRWDAVAKLTTAKFGWDLGVIRGSRAKYLSASGRSKRDEDEVDLEDLEEGEDAPVVLDDDALHDLY</sequence>
<proteinExistence type="inferred from homology"/>
<evidence type="ECO:0000313" key="5">
    <source>
        <dbReference type="EMBL" id="KPV73637.1"/>
    </source>
</evidence>
<evidence type="ECO:0000259" key="3">
    <source>
        <dbReference type="Pfam" id="PF05282"/>
    </source>
</evidence>
<feature type="domain" description="AAR2 N-terminal" evidence="4">
    <location>
        <begin position="12"/>
        <end position="172"/>
    </location>
</feature>
<dbReference type="Pfam" id="PF20981">
    <property type="entry name" value="AAR2_1st"/>
    <property type="match status" value="1"/>
</dbReference>
<dbReference type="Pfam" id="PF05282">
    <property type="entry name" value="AAR2"/>
    <property type="match status" value="1"/>
</dbReference>
<dbReference type="InterPro" id="IPR038514">
    <property type="entry name" value="AAR2_C_sf"/>
</dbReference>
<dbReference type="Gene3D" id="2.60.34.20">
    <property type="match status" value="1"/>
</dbReference>
<evidence type="ECO:0000256" key="2">
    <source>
        <dbReference type="SAM" id="MobiDB-lite"/>
    </source>
</evidence>
<evidence type="ECO:0000256" key="1">
    <source>
        <dbReference type="ARBA" id="ARBA00006281"/>
    </source>
</evidence>
<organism evidence="5 6">
    <name type="scientific">Rhodotorula graminis (strain WP1)</name>
    <dbReference type="NCBI Taxonomy" id="578459"/>
    <lineage>
        <taxon>Eukaryota</taxon>
        <taxon>Fungi</taxon>
        <taxon>Dikarya</taxon>
        <taxon>Basidiomycota</taxon>
        <taxon>Pucciniomycotina</taxon>
        <taxon>Microbotryomycetes</taxon>
        <taxon>Sporidiobolales</taxon>
        <taxon>Sporidiobolaceae</taxon>
        <taxon>Rhodotorula</taxon>
    </lineage>
</organism>
<dbReference type="RefSeq" id="XP_018269686.1">
    <property type="nucleotide sequence ID" value="XM_018417524.1"/>
</dbReference>
<dbReference type="InterPro" id="IPR033647">
    <property type="entry name" value="Aar2_N"/>
</dbReference>
<protein>
    <recommendedName>
        <fullName evidence="7">A1 cistron-splicing factor AAR2</fullName>
    </recommendedName>
</protein>
<name>A0A0N8PZY7_RHOGW</name>
<gene>
    <name evidence="5" type="ORF">RHOBADRAFT_54834</name>
</gene>
<reference evidence="5 6" key="1">
    <citation type="journal article" date="2015" name="Front. Microbiol.">
        <title>Genome sequence of the plant growth promoting endophytic yeast Rhodotorula graminis WP1.</title>
        <authorList>
            <person name="Firrincieli A."/>
            <person name="Otillar R."/>
            <person name="Salamov A."/>
            <person name="Schmutz J."/>
            <person name="Khan Z."/>
            <person name="Redman R.S."/>
            <person name="Fleck N.D."/>
            <person name="Lindquist E."/>
            <person name="Grigoriev I.V."/>
            <person name="Doty S.L."/>
        </authorList>
    </citation>
    <scope>NUCLEOTIDE SEQUENCE [LARGE SCALE GENOMIC DNA]</scope>
    <source>
        <strain evidence="5 6">WP1</strain>
    </source>
</reference>